<sequence length="373" mass="39459">MPHYSLLCTDTTGTLQWARSYASPAFGSAYTAHLTTAPRNGLLVTGGVQSPVYGFDFWALETDSLGQVRRSRIIRPQVVGVDVTQGRLWNNTITLRDGSGYVMTAGLSYSNEPTRSYGLVMKFDTALQVVWQYRLDPPANEPQLYSCKVYEQPDGTLLTLYTTGGGRTPSNRLQLLRLSAQGQRRGLRTYCTQTITDPRPYDWQPLPDSSFVVAGRSVQASPQGNTFPAFVARFYTPCPTVQATAAPAGRGGLAPYPQPATAGQAVQVPWQRPAGAVAPLALRLLDALGREVLRQPLAGAGGTARPTAGAARPAARGPVRGAAAGRRGACRQQPAAGAGTVSVALLLSSFVARPAHCRAGTGSPSPGAAGCCR</sequence>
<accession>A0ABR8JKG8</accession>
<comment type="caution">
    <text evidence="2">The sequence shown here is derived from an EMBL/GenBank/DDBJ whole genome shotgun (WGS) entry which is preliminary data.</text>
</comment>
<proteinExistence type="predicted"/>
<evidence type="ECO:0000313" key="3">
    <source>
        <dbReference type="Proteomes" id="UP000642468"/>
    </source>
</evidence>
<dbReference type="Proteomes" id="UP000642468">
    <property type="component" value="Unassembled WGS sequence"/>
</dbReference>
<feature type="compositionally biased region" description="Low complexity" evidence="1">
    <location>
        <begin position="303"/>
        <end position="328"/>
    </location>
</feature>
<dbReference type="EMBL" id="JACWZZ010000003">
    <property type="protein sequence ID" value="MBD2716116.1"/>
    <property type="molecule type" value="Genomic_DNA"/>
</dbReference>
<feature type="region of interest" description="Disordered" evidence="1">
    <location>
        <begin position="299"/>
        <end position="328"/>
    </location>
</feature>
<reference evidence="2 3" key="1">
    <citation type="submission" date="2020-09" db="EMBL/GenBank/DDBJ databases">
        <authorList>
            <person name="Kim M.K."/>
        </authorList>
    </citation>
    <scope>NUCLEOTIDE SEQUENCE [LARGE SCALE GENOMIC DNA]</scope>
    <source>
        <strain evidence="2 3">BT646</strain>
    </source>
</reference>
<evidence type="ECO:0000313" key="2">
    <source>
        <dbReference type="EMBL" id="MBD2716116.1"/>
    </source>
</evidence>
<name>A0ABR8JKG8_9BACT</name>
<evidence type="ECO:0000256" key="1">
    <source>
        <dbReference type="SAM" id="MobiDB-lite"/>
    </source>
</evidence>
<organism evidence="2 3">
    <name type="scientific">Hymenobacter duratus</name>
    <dbReference type="NCBI Taxonomy" id="2771356"/>
    <lineage>
        <taxon>Bacteria</taxon>
        <taxon>Pseudomonadati</taxon>
        <taxon>Bacteroidota</taxon>
        <taxon>Cytophagia</taxon>
        <taxon>Cytophagales</taxon>
        <taxon>Hymenobacteraceae</taxon>
        <taxon>Hymenobacter</taxon>
    </lineage>
</organism>
<gene>
    <name evidence="2" type="ORF">IC231_13810</name>
</gene>
<protein>
    <submittedName>
        <fullName evidence="2">Uncharacterized protein</fullName>
    </submittedName>
</protein>
<dbReference type="RefSeq" id="WP_190785102.1">
    <property type="nucleotide sequence ID" value="NZ_JACWZZ010000003.1"/>
</dbReference>
<keyword evidence="3" id="KW-1185">Reference proteome</keyword>